<name>A0A5B0QNV4_PUCGR</name>
<feature type="region of interest" description="Disordered" evidence="1">
    <location>
        <begin position="75"/>
        <end position="160"/>
    </location>
</feature>
<feature type="compositionally biased region" description="Basic and acidic residues" evidence="1">
    <location>
        <begin position="112"/>
        <end position="121"/>
    </location>
</feature>
<evidence type="ECO:0000313" key="3">
    <source>
        <dbReference type="Proteomes" id="UP000324748"/>
    </source>
</evidence>
<gene>
    <name evidence="2" type="ORF">PGT21_019824</name>
</gene>
<organism evidence="2 3">
    <name type="scientific">Puccinia graminis f. sp. tritici</name>
    <dbReference type="NCBI Taxonomy" id="56615"/>
    <lineage>
        <taxon>Eukaryota</taxon>
        <taxon>Fungi</taxon>
        <taxon>Dikarya</taxon>
        <taxon>Basidiomycota</taxon>
        <taxon>Pucciniomycotina</taxon>
        <taxon>Pucciniomycetes</taxon>
        <taxon>Pucciniales</taxon>
        <taxon>Pucciniaceae</taxon>
        <taxon>Puccinia</taxon>
    </lineage>
</organism>
<feature type="compositionally biased region" description="Basic and acidic residues" evidence="1">
    <location>
        <begin position="206"/>
        <end position="221"/>
    </location>
</feature>
<feature type="compositionally biased region" description="Basic and acidic residues" evidence="1">
    <location>
        <begin position="137"/>
        <end position="153"/>
    </location>
</feature>
<dbReference type="EMBL" id="VSWC01000014">
    <property type="protein sequence ID" value="KAA1114723.1"/>
    <property type="molecule type" value="Genomic_DNA"/>
</dbReference>
<dbReference type="Proteomes" id="UP000324748">
    <property type="component" value="Unassembled WGS sequence"/>
</dbReference>
<evidence type="ECO:0000313" key="2">
    <source>
        <dbReference type="EMBL" id="KAA1114723.1"/>
    </source>
</evidence>
<dbReference type="AlphaFoldDB" id="A0A5B0QNV4"/>
<protein>
    <submittedName>
        <fullName evidence="2">Uncharacterized protein</fullName>
    </submittedName>
</protein>
<comment type="caution">
    <text evidence="2">The sequence shown here is derived from an EMBL/GenBank/DDBJ whole genome shotgun (WGS) entry which is preliminary data.</text>
</comment>
<keyword evidence="3" id="KW-1185">Reference proteome</keyword>
<accession>A0A5B0QNV4</accession>
<dbReference type="OrthoDB" id="10519097at2759"/>
<evidence type="ECO:0000256" key="1">
    <source>
        <dbReference type="SAM" id="MobiDB-lite"/>
    </source>
</evidence>
<reference evidence="2 3" key="1">
    <citation type="submission" date="2019-05" db="EMBL/GenBank/DDBJ databases">
        <title>Emergence of the Ug99 lineage of the wheat stem rust pathogen through somatic hybridization.</title>
        <authorList>
            <person name="Li F."/>
            <person name="Upadhyaya N.M."/>
            <person name="Sperschneider J."/>
            <person name="Matny O."/>
            <person name="Nguyen-Phuc H."/>
            <person name="Mago R."/>
            <person name="Raley C."/>
            <person name="Miller M.E."/>
            <person name="Silverstein K.A.T."/>
            <person name="Henningsen E."/>
            <person name="Hirsch C.D."/>
            <person name="Visser B."/>
            <person name="Pretorius Z.A."/>
            <person name="Steffenson B.J."/>
            <person name="Schwessinger B."/>
            <person name="Dodds P.N."/>
            <person name="Figueroa M."/>
        </authorList>
    </citation>
    <scope>NUCLEOTIDE SEQUENCE [LARGE SCALE GENOMIC DNA]</scope>
    <source>
        <strain evidence="2">21-0</strain>
    </source>
</reference>
<sequence length="327" mass="37136">MSDSPSYPTLTYDIISTTIKRESEVTYSYYWKVKEIRTYQVTTQKTYLQSNNELLGQNQHKRVISIIIKKTRQNLDTATNNPTTSSRTTEVHSNNTEVGIIREPRTSPTPDESPRRGEDNRNPLPDPDQRGTTPTTTRRDSVNSRESTGKKDIYPNYLNQSNNLTEMFDYNNRSRDNNGEPTSEYYQCRGFPTAPNRREVRKVLLQDDGKQKLVRTSHEPSNRGSYQSPPKLLPRGFLRNDSVARTGQYIDQDSRMGSQLDPSIPLELVSGYPLRISVIRWRIPAVCSGYPPADAGSGADVPFPLIFQRIPEAGRADGRLEGFPSSR</sequence>
<feature type="region of interest" description="Disordered" evidence="1">
    <location>
        <begin position="206"/>
        <end position="237"/>
    </location>
</feature>
<feature type="compositionally biased region" description="Polar residues" evidence="1">
    <location>
        <begin position="75"/>
        <end position="97"/>
    </location>
</feature>
<proteinExistence type="predicted"/>